<accession>A0A542UH61</accession>
<evidence type="ECO:0000256" key="1">
    <source>
        <dbReference type="ARBA" id="ARBA00023002"/>
    </source>
</evidence>
<dbReference type="InterPro" id="IPR036661">
    <property type="entry name" value="Luciferase-like_sf"/>
</dbReference>
<protein>
    <submittedName>
        <fullName evidence="3">Alkanesulfonate monooxygenase SsuD/methylene tetrahydromethanopterin reductase-like flavin-dependent oxidoreductase (Luciferase family)</fullName>
    </submittedName>
</protein>
<keyword evidence="1" id="KW-0560">Oxidoreductase</keyword>
<dbReference type="PANTHER" id="PTHR43244:SF1">
    <property type="entry name" value="5,10-METHYLENETETRAHYDROMETHANOPTERIN REDUCTASE"/>
    <property type="match status" value="1"/>
</dbReference>
<dbReference type="AlphaFoldDB" id="A0A542UH61"/>
<evidence type="ECO:0000313" key="4">
    <source>
        <dbReference type="Proteomes" id="UP000318103"/>
    </source>
</evidence>
<organism evidence="3 4">
    <name type="scientific">Streptomyces puniciscabiei</name>
    <dbReference type="NCBI Taxonomy" id="164348"/>
    <lineage>
        <taxon>Bacteria</taxon>
        <taxon>Bacillati</taxon>
        <taxon>Actinomycetota</taxon>
        <taxon>Actinomycetes</taxon>
        <taxon>Kitasatosporales</taxon>
        <taxon>Streptomycetaceae</taxon>
        <taxon>Streptomyces</taxon>
    </lineage>
</organism>
<dbReference type="InterPro" id="IPR011251">
    <property type="entry name" value="Luciferase-like_dom"/>
</dbReference>
<dbReference type="Proteomes" id="UP000318103">
    <property type="component" value="Unassembled WGS sequence"/>
</dbReference>
<feature type="domain" description="Luciferase-like" evidence="2">
    <location>
        <begin position="20"/>
        <end position="297"/>
    </location>
</feature>
<dbReference type="Pfam" id="PF00296">
    <property type="entry name" value="Bac_luciferase"/>
    <property type="match status" value="1"/>
</dbReference>
<dbReference type="GO" id="GO:0004497">
    <property type="term" value="F:monooxygenase activity"/>
    <property type="evidence" value="ECO:0007669"/>
    <property type="project" value="UniProtKB-KW"/>
</dbReference>
<evidence type="ECO:0000259" key="2">
    <source>
        <dbReference type="Pfam" id="PF00296"/>
    </source>
</evidence>
<evidence type="ECO:0000313" key="3">
    <source>
        <dbReference type="EMBL" id="TQK98420.1"/>
    </source>
</evidence>
<keyword evidence="4" id="KW-1185">Reference proteome</keyword>
<dbReference type="EMBL" id="VFNX01000001">
    <property type="protein sequence ID" value="TQK98420.1"/>
    <property type="molecule type" value="Genomic_DNA"/>
</dbReference>
<dbReference type="Gene3D" id="3.20.20.30">
    <property type="entry name" value="Luciferase-like domain"/>
    <property type="match status" value="1"/>
</dbReference>
<dbReference type="SUPFAM" id="SSF51679">
    <property type="entry name" value="Bacterial luciferase-like"/>
    <property type="match status" value="1"/>
</dbReference>
<proteinExistence type="predicted"/>
<gene>
    <name evidence="3" type="ORF">FB563_3446</name>
</gene>
<keyword evidence="3" id="KW-0503">Monooxygenase</keyword>
<name>A0A542UH61_9ACTN</name>
<comment type="caution">
    <text evidence="3">The sequence shown here is derived from an EMBL/GenBank/DDBJ whole genome shotgun (WGS) entry which is preliminary data.</text>
</comment>
<dbReference type="GO" id="GO:0016705">
    <property type="term" value="F:oxidoreductase activity, acting on paired donors, with incorporation or reduction of molecular oxygen"/>
    <property type="evidence" value="ECO:0007669"/>
    <property type="project" value="InterPro"/>
</dbReference>
<sequence length="327" mass="34384">MTTGAPPVTTYSILMPFAPPRPEQLLPYAALTQWSGAHRLWQGQAVLNQPHHAFTYAAAAGFRIPVGLGVALMPLQHPYEAALQAHAVAAATGHSVVAGFGPGAAVFQRSMLGRPYRSPLTAAREYLTVVRGLLGGELVEQDGEYFSCHGKLPAVPRPPIEVGLGVLRPGMARLAGEVADVAITWLTPARYLREVIMPALREGAEAAGRPVPRVVSIVPVALAAPDRNPVALAYASNLGHLQLPHYADMLGRSGIQIDTADPQAGAAALVEGGAFLYGGPEQLTDTFAEYREAGVDEIVLNVTGVLGLHGGQAALRELETILKEVAG</sequence>
<dbReference type="PANTHER" id="PTHR43244">
    <property type="match status" value="1"/>
</dbReference>
<reference evidence="3 4" key="1">
    <citation type="submission" date="2019-06" db="EMBL/GenBank/DDBJ databases">
        <title>Sequencing the genomes of 1000 actinobacteria strains.</title>
        <authorList>
            <person name="Klenk H.-P."/>
        </authorList>
    </citation>
    <scope>NUCLEOTIDE SEQUENCE [LARGE SCALE GENOMIC DNA]</scope>
    <source>
        <strain evidence="3 4">DSM 41929</strain>
    </source>
</reference>
<dbReference type="CDD" id="cd01097">
    <property type="entry name" value="Tetrahydromethanopterin_reductase"/>
    <property type="match status" value="1"/>
</dbReference>
<dbReference type="InterPro" id="IPR050564">
    <property type="entry name" value="F420-G6PD/mer"/>
</dbReference>